<dbReference type="NCBIfam" id="TIGR02532">
    <property type="entry name" value="IV_pilin_GFxxxE"/>
    <property type="match status" value="1"/>
</dbReference>
<feature type="transmembrane region" description="Helical" evidence="1">
    <location>
        <begin position="12"/>
        <end position="35"/>
    </location>
</feature>
<protein>
    <recommendedName>
        <fullName evidence="4">Prepilin-type N-terminal cleavage/methylation domain-containing protein</fullName>
    </recommendedName>
</protein>
<evidence type="ECO:0000313" key="2">
    <source>
        <dbReference type="EMBL" id="BDX07691.1"/>
    </source>
</evidence>
<dbReference type="AlphaFoldDB" id="A0AA48HMU2"/>
<gene>
    <name evidence="2" type="ORF">MACH26_32120</name>
</gene>
<reference evidence="2" key="1">
    <citation type="submission" date="2023-01" db="EMBL/GenBank/DDBJ databases">
        <title>Complete genome sequence of Planctobacterium marinum strain Dej080120_11.</title>
        <authorList>
            <person name="Ueki S."/>
            <person name="Maruyama F."/>
        </authorList>
    </citation>
    <scope>NUCLEOTIDE SEQUENCE</scope>
    <source>
        <strain evidence="2">Dej080120_11</strain>
    </source>
</reference>
<keyword evidence="1" id="KW-0812">Transmembrane</keyword>
<dbReference type="InterPro" id="IPR012902">
    <property type="entry name" value="N_methyl_site"/>
</dbReference>
<dbReference type="KEGG" id="pmaw:MACH26_32120"/>
<evidence type="ECO:0008006" key="4">
    <source>
        <dbReference type="Google" id="ProtNLM"/>
    </source>
</evidence>
<keyword evidence="1" id="KW-0472">Membrane</keyword>
<evidence type="ECO:0000313" key="3">
    <source>
        <dbReference type="Proteomes" id="UP001333710"/>
    </source>
</evidence>
<name>A0AA48HMU2_9ALTE</name>
<accession>A0AA48HMU2</accession>
<dbReference type="EMBL" id="AP027272">
    <property type="protein sequence ID" value="BDX07691.1"/>
    <property type="molecule type" value="Genomic_DNA"/>
</dbReference>
<keyword evidence="3" id="KW-1185">Reference proteome</keyword>
<dbReference type="Pfam" id="PF07963">
    <property type="entry name" value="N_methyl"/>
    <property type="match status" value="1"/>
</dbReference>
<dbReference type="RefSeq" id="WP_338293775.1">
    <property type="nucleotide sequence ID" value="NZ_AP027272.1"/>
</dbReference>
<dbReference type="Proteomes" id="UP001333710">
    <property type="component" value="Chromosome"/>
</dbReference>
<proteinExistence type="predicted"/>
<keyword evidence="1" id="KW-1133">Transmembrane helix</keyword>
<evidence type="ECO:0000256" key="1">
    <source>
        <dbReference type="SAM" id="Phobius"/>
    </source>
</evidence>
<sequence length="235" mass="26852">MAKSALNNQAGFTLIETLVAITILMMMIFIGTFGYQTYSVYWQKELGDFRSDLAEVRGVITLQRLIRNIKPIVFKGGNRGGYVYFEGGDSLIRAISNVSIASEDTAVAFEINVVQLDSGMVKLVYREYPIATQPLLSEDDIGDYQDEITIINGFEDIRFEYYGWQDYNDYAATQQLESNATFDKKWFGLYSAKDTLISPEQIKVRFKRKGVWSELKIPVSHFLHRDLLQYVGVDL</sequence>
<organism evidence="2 3">
    <name type="scientific">Planctobacterium marinum</name>
    <dbReference type="NCBI Taxonomy" id="1631968"/>
    <lineage>
        <taxon>Bacteria</taxon>
        <taxon>Pseudomonadati</taxon>
        <taxon>Pseudomonadota</taxon>
        <taxon>Gammaproteobacteria</taxon>
        <taxon>Alteromonadales</taxon>
        <taxon>Alteromonadaceae</taxon>
        <taxon>Planctobacterium</taxon>
    </lineage>
</organism>